<accession>A0AAV7EUI7</accession>
<gene>
    <name evidence="2" type="ORF">H6P81_010913</name>
</gene>
<evidence type="ECO:0000313" key="3">
    <source>
        <dbReference type="Proteomes" id="UP000825729"/>
    </source>
</evidence>
<dbReference type="InterPro" id="IPR013094">
    <property type="entry name" value="AB_hydrolase_3"/>
</dbReference>
<dbReference type="Proteomes" id="UP000825729">
    <property type="component" value="Unassembled WGS sequence"/>
</dbReference>
<dbReference type="EMBL" id="JAINDJ010000004">
    <property type="protein sequence ID" value="KAG9450948.1"/>
    <property type="molecule type" value="Genomic_DNA"/>
</dbReference>
<dbReference type="AlphaFoldDB" id="A0AAV7EUI7"/>
<protein>
    <recommendedName>
        <fullName evidence="1">Alpha/beta hydrolase fold-3 domain-containing protein</fullName>
    </recommendedName>
</protein>
<keyword evidence="3" id="KW-1185">Reference proteome</keyword>
<reference evidence="2 3" key="1">
    <citation type="submission" date="2021-07" db="EMBL/GenBank/DDBJ databases">
        <title>The Aristolochia fimbriata genome: insights into angiosperm evolution, floral development and chemical biosynthesis.</title>
        <authorList>
            <person name="Jiao Y."/>
        </authorList>
    </citation>
    <scope>NUCLEOTIDE SEQUENCE [LARGE SCALE GENOMIC DNA]</scope>
    <source>
        <strain evidence="2">IBCAS-2021</strain>
        <tissue evidence="2">Leaf</tissue>
    </source>
</reference>
<proteinExistence type="predicted"/>
<dbReference type="SUPFAM" id="SSF53474">
    <property type="entry name" value="alpha/beta-Hydrolases"/>
    <property type="match status" value="1"/>
</dbReference>
<name>A0AAV7EUI7_ARIFI</name>
<dbReference type="PANTHER" id="PTHR23024">
    <property type="entry name" value="ARYLACETAMIDE DEACETYLASE"/>
    <property type="match status" value="1"/>
</dbReference>
<dbReference type="Pfam" id="PF07859">
    <property type="entry name" value="Abhydrolase_3"/>
    <property type="match status" value="1"/>
</dbReference>
<sequence length="322" mass="34694">MAGEEENQVVFELPQLFRCYKSGRVDRFIGTDVVPAGVDPATGVASKDVTLVPPDVVSARLFLPKIADPAKKLPVFVHFHGGVFVIQTPFSASSHNFLTSLAAAAGAIVVSVHYRRAPESPLPAAFEDSWAAFRWVVSHGGGSGPEPWLAEHGDFGRVFVGGESAGATISHYVARRAGREGGAAGPTIAGAVLVHPYFWGIHEMGPKDVSPQQSGFMEKFWRFVCPGTSGGDDPLINPLAGWPAAMAEVGAGRVLVCVAEKDRMRSWGLAYYEGLRSSGWKGTAEMFESEGEEHVFHLLKAESDKSRELKSKIVDFIKQTDQ</sequence>
<organism evidence="2 3">
    <name type="scientific">Aristolochia fimbriata</name>
    <name type="common">White veined hardy Dutchman's pipe vine</name>
    <dbReference type="NCBI Taxonomy" id="158543"/>
    <lineage>
        <taxon>Eukaryota</taxon>
        <taxon>Viridiplantae</taxon>
        <taxon>Streptophyta</taxon>
        <taxon>Embryophyta</taxon>
        <taxon>Tracheophyta</taxon>
        <taxon>Spermatophyta</taxon>
        <taxon>Magnoliopsida</taxon>
        <taxon>Magnoliidae</taxon>
        <taxon>Piperales</taxon>
        <taxon>Aristolochiaceae</taxon>
        <taxon>Aristolochia</taxon>
    </lineage>
</organism>
<dbReference type="GO" id="GO:0016787">
    <property type="term" value="F:hydrolase activity"/>
    <property type="evidence" value="ECO:0007669"/>
    <property type="project" value="InterPro"/>
</dbReference>
<evidence type="ECO:0000313" key="2">
    <source>
        <dbReference type="EMBL" id="KAG9450948.1"/>
    </source>
</evidence>
<evidence type="ECO:0000259" key="1">
    <source>
        <dbReference type="Pfam" id="PF07859"/>
    </source>
</evidence>
<dbReference type="InterPro" id="IPR029058">
    <property type="entry name" value="AB_hydrolase_fold"/>
</dbReference>
<dbReference type="PANTHER" id="PTHR23024:SF577">
    <property type="entry name" value="CARBOXYLESTERASE 2-RELATED"/>
    <property type="match status" value="1"/>
</dbReference>
<dbReference type="InterPro" id="IPR050466">
    <property type="entry name" value="Carboxylest/Gibb_receptor"/>
</dbReference>
<feature type="domain" description="Alpha/beta hydrolase fold-3" evidence="1">
    <location>
        <begin position="76"/>
        <end position="297"/>
    </location>
</feature>
<comment type="caution">
    <text evidence="2">The sequence shown here is derived from an EMBL/GenBank/DDBJ whole genome shotgun (WGS) entry which is preliminary data.</text>
</comment>
<dbReference type="Gene3D" id="3.40.50.1820">
    <property type="entry name" value="alpha/beta hydrolase"/>
    <property type="match status" value="1"/>
</dbReference>